<dbReference type="AlphaFoldDB" id="X1UMQ1"/>
<protein>
    <submittedName>
        <fullName evidence="1">Uncharacterized protein</fullName>
    </submittedName>
</protein>
<feature type="non-terminal residue" evidence="1">
    <location>
        <position position="1"/>
    </location>
</feature>
<organism evidence="1">
    <name type="scientific">marine sediment metagenome</name>
    <dbReference type="NCBI Taxonomy" id="412755"/>
    <lineage>
        <taxon>unclassified sequences</taxon>
        <taxon>metagenomes</taxon>
        <taxon>ecological metagenomes</taxon>
    </lineage>
</organism>
<name>X1UMQ1_9ZZZZ</name>
<reference evidence="1" key="1">
    <citation type="journal article" date="2014" name="Front. Microbiol.">
        <title>High frequency of phylogenetically diverse reductive dehalogenase-homologous genes in deep subseafloor sedimentary metagenomes.</title>
        <authorList>
            <person name="Kawai M."/>
            <person name="Futagami T."/>
            <person name="Toyoda A."/>
            <person name="Takaki Y."/>
            <person name="Nishi S."/>
            <person name="Hori S."/>
            <person name="Arai W."/>
            <person name="Tsubouchi T."/>
            <person name="Morono Y."/>
            <person name="Uchiyama I."/>
            <person name="Ito T."/>
            <person name="Fujiyama A."/>
            <person name="Inagaki F."/>
            <person name="Takami H."/>
        </authorList>
    </citation>
    <scope>NUCLEOTIDE SEQUENCE</scope>
    <source>
        <strain evidence="1">Expedition CK06-06</strain>
    </source>
</reference>
<sequence>KLLKNLVEDCEQLIALAAKIGGISYFHKYAYDLLAENE</sequence>
<dbReference type="EMBL" id="BARW01043255">
    <property type="protein sequence ID" value="GAJ18753.1"/>
    <property type="molecule type" value="Genomic_DNA"/>
</dbReference>
<comment type="caution">
    <text evidence="1">The sequence shown here is derived from an EMBL/GenBank/DDBJ whole genome shotgun (WGS) entry which is preliminary data.</text>
</comment>
<evidence type="ECO:0000313" key="1">
    <source>
        <dbReference type="EMBL" id="GAJ18753.1"/>
    </source>
</evidence>
<gene>
    <name evidence="1" type="ORF">S12H4_63489</name>
</gene>
<accession>X1UMQ1</accession>
<feature type="non-terminal residue" evidence="1">
    <location>
        <position position="38"/>
    </location>
</feature>
<proteinExistence type="predicted"/>